<accession>A0A845PP51</accession>
<protein>
    <recommendedName>
        <fullName evidence="3">Transposase</fullName>
    </recommendedName>
</protein>
<evidence type="ECO:0008006" key="3">
    <source>
        <dbReference type="Google" id="ProtNLM"/>
    </source>
</evidence>
<dbReference type="AlphaFoldDB" id="A0A845PP51"/>
<organism evidence="1 2">
    <name type="scientific">Elizabethkingia argenteiflava</name>
    <dbReference type="NCBI Taxonomy" id="2681556"/>
    <lineage>
        <taxon>Bacteria</taxon>
        <taxon>Pseudomonadati</taxon>
        <taxon>Bacteroidota</taxon>
        <taxon>Flavobacteriia</taxon>
        <taxon>Flavobacteriales</taxon>
        <taxon>Weeksellaceae</taxon>
        <taxon>Elizabethkingia</taxon>
    </lineage>
</organism>
<gene>
    <name evidence="1" type="ORF">GNY06_01515</name>
</gene>
<dbReference type="RefSeq" id="WP_166518490.1">
    <property type="nucleotide sequence ID" value="NZ_JAAABJ010000187.1"/>
</dbReference>
<dbReference type="PANTHER" id="PTHR33803:SF3">
    <property type="entry name" value="BLL1974 PROTEIN"/>
    <property type="match status" value="1"/>
</dbReference>
<proteinExistence type="predicted"/>
<dbReference type="EMBL" id="JAAABJ010000187">
    <property type="protein sequence ID" value="NAW50119.1"/>
    <property type="molecule type" value="Genomic_DNA"/>
</dbReference>
<dbReference type="Proteomes" id="UP000553459">
    <property type="component" value="Unassembled WGS sequence"/>
</dbReference>
<comment type="caution">
    <text evidence="1">The sequence shown here is derived from an EMBL/GenBank/DDBJ whole genome shotgun (WGS) entry which is preliminary data.</text>
</comment>
<reference evidence="1 2" key="1">
    <citation type="submission" date="2019-11" db="EMBL/GenBank/DDBJ databases">
        <title>Characterization of Elizabethkingia argenteiflava sp. nov., isolated from inner surface of Soybean Pods.</title>
        <authorList>
            <person name="Mo S."/>
        </authorList>
    </citation>
    <scope>NUCLEOTIDE SEQUENCE [LARGE SCALE GENOMIC DNA]</scope>
    <source>
        <strain evidence="1 2">YB22</strain>
    </source>
</reference>
<dbReference type="PANTHER" id="PTHR33803">
    <property type="entry name" value="IS1478 TRANSPOSASE"/>
    <property type="match status" value="1"/>
</dbReference>
<sequence length="96" mass="11178">MVLSDTKVQENNISYPTDSKLYKKVIDHCNTLSDKEGMKQRQSYKRVSKNLLCNTYNFTHPKRKAKARKAQSKLKTIAGRQVRELERKLTTTALMM</sequence>
<evidence type="ECO:0000313" key="2">
    <source>
        <dbReference type="Proteomes" id="UP000553459"/>
    </source>
</evidence>
<name>A0A845PP51_9FLAO</name>
<evidence type="ECO:0000313" key="1">
    <source>
        <dbReference type="EMBL" id="NAW50119.1"/>
    </source>
</evidence>
<keyword evidence="2" id="KW-1185">Reference proteome</keyword>